<gene>
    <name evidence="2" type="ORF">ACFFGN_06980</name>
</gene>
<accession>A0ABV6QGP4</accession>
<evidence type="ECO:0000256" key="1">
    <source>
        <dbReference type="SAM" id="MobiDB-lite"/>
    </source>
</evidence>
<organism evidence="2 3">
    <name type="scientific">Kribbella deserti</name>
    <dbReference type="NCBI Taxonomy" id="1926257"/>
    <lineage>
        <taxon>Bacteria</taxon>
        <taxon>Bacillati</taxon>
        <taxon>Actinomycetota</taxon>
        <taxon>Actinomycetes</taxon>
        <taxon>Propionibacteriales</taxon>
        <taxon>Kribbellaceae</taxon>
        <taxon>Kribbella</taxon>
    </lineage>
</organism>
<dbReference type="EMBL" id="JBHLTC010000006">
    <property type="protein sequence ID" value="MFC0623799.1"/>
    <property type="molecule type" value="Genomic_DNA"/>
</dbReference>
<protein>
    <submittedName>
        <fullName evidence="2">Uncharacterized protein</fullName>
    </submittedName>
</protein>
<feature type="compositionally biased region" description="Basic and acidic residues" evidence="1">
    <location>
        <begin position="60"/>
        <end position="69"/>
    </location>
</feature>
<evidence type="ECO:0000313" key="3">
    <source>
        <dbReference type="Proteomes" id="UP001589890"/>
    </source>
</evidence>
<feature type="region of interest" description="Disordered" evidence="1">
    <location>
        <begin position="48"/>
        <end position="69"/>
    </location>
</feature>
<reference evidence="2 3" key="1">
    <citation type="submission" date="2024-09" db="EMBL/GenBank/DDBJ databases">
        <authorList>
            <person name="Sun Q."/>
            <person name="Mori K."/>
        </authorList>
    </citation>
    <scope>NUCLEOTIDE SEQUENCE [LARGE SCALE GENOMIC DNA]</scope>
    <source>
        <strain evidence="2 3">CGMCC 1.15906</strain>
    </source>
</reference>
<dbReference type="Proteomes" id="UP001589890">
    <property type="component" value="Unassembled WGS sequence"/>
</dbReference>
<evidence type="ECO:0000313" key="2">
    <source>
        <dbReference type="EMBL" id="MFC0623799.1"/>
    </source>
</evidence>
<keyword evidence="3" id="KW-1185">Reference proteome</keyword>
<name>A0ABV6QGP4_9ACTN</name>
<proteinExistence type="predicted"/>
<comment type="caution">
    <text evidence="2">The sequence shown here is derived from an EMBL/GenBank/DDBJ whole genome shotgun (WGS) entry which is preliminary data.</text>
</comment>
<sequence>MTREGLHAQALELHRQANAIDAPAHPLRVAILTEAQLLATLALTAPTAPTTARKRATAKKVAERKDTPA</sequence>
<dbReference type="RefSeq" id="WP_380044499.1">
    <property type="nucleotide sequence ID" value="NZ_JBHLTC010000006.1"/>
</dbReference>